<gene>
    <name evidence="9" type="ORF">MA20_48790</name>
</gene>
<dbReference type="PANTHER" id="PTHR23090">
    <property type="entry name" value="NH 3 /GLUTAMINE-DEPENDENT NAD + SYNTHETASE"/>
    <property type="match status" value="1"/>
</dbReference>
<dbReference type="EC" id="6.3.1.5" evidence="7"/>
<evidence type="ECO:0000256" key="6">
    <source>
        <dbReference type="RuleBase" id="RU003811"/>
    </source>
</evidence>
<evidence type="ECO:0000256" key="5">
    <source>
        <dbReference type="ARBA" id="ARBA00023027"/>
    </source>
</evidence>
<dbReference type="CDD" id="cd00553">
    <property type="entry name" value="NAD_synthase"/>
    <property type="match status" value="1"/>
</dbReference>
<keyword evidence="5 6" id="KW-0520">NAD</keyword>
<dbReference type="InterPro" id="IPR022310">
    <property type="entry name" value="NAD/GMP_synthase"/>
</dbReference>
<dbReference type="Gene3D" id="3.40.50.620">
    <property type="entry name" value="HUPs"/>
    <property type="match status" value="1"/>
</dbReference>
<dbReference type="GO" id="GO:0005737">
    <property type="term" value="C:cytoplasm"/>
    <property type="evidence" value="ECO:0007669"/>
    <property type="project" value="InterPro"/>
</dbReference>
<evidence type="ECO:0000313" key="9">
    <source>
        <dbReference type="EMBL" id="KGT72687.1"/>
    </source>
</evidence>
<dbReference type="GO" id="GO:0003952">
    <property type="term" value="F:NAD+ synthase (glutamine-hydrolyzing) activity"/>
    <property type="evidence" value="ECO:0007669"/>
    <property type="project" value="InterPro"/>
</dbReference>
<comment type="caution">
    <text evidence="9">The sequence shown here is derived from an EMBL/GenBank/DDBJ whole genome shotgun (WGS) entry which is preliminary data.</text>
</comment>
<organism evidence="9 10">
    <name type="scientific">Bradyrhizobium japonicum</name>
    <dbReference type="NCBI Taxonomy" id="375"/>
    <lineage>
        <taxon>Bacteria</taxon>
        <taxon>Pseudomonadati</taxon>
        <taxon>Pseudomonadota</taxon>
        <taxon>Alphaproteobacteria</taxon>
        <taxon>Hyphomicrobiales</taxon>
        <taxon>Nitrobacteraceae</taxon>
        <taxon>Bradyrhizobium</taxon>
    </lineage>
</organism>
<dbReference type="Pfam" id="PF02540">
    <property type="entry name" value="NAD_synthase"/>
    <property type="match status" value="1"/>
</dbReference>
<feature type="non-terminal residue" evidence="9">
    <location>
        <position position="1"/>
    </location>
</feature>
<sequence>SAVTAALCVRALGADRVIGVWMPAYSQEIHAEDSTKLAEAIGLHLVTVDLSKAYDETVAEIAKVLPLDDKTKGNTKARLRMTTLYAIANQKGYLVVDTCNLSEIHVGYMTKGGDGLADINPVASLTKHEVRILAKELDVPESIQTKAPSADLWAGQTDEQEMGFTYEELDRYLITGETTQKAKERIDYLHRISEHKRRPMPEI</sequence>
<accession>A0A0A3XE33</accession>
<keyword evidence="4 6" id="KW-0067">ATP-binding</keyword>
<dbReference type="PANTHER" id="PTHR23090:SF9">
    <property type="entry name" value="GLUTAMINE-DEPENDENT NAD(+) SYNTHETASE"/>
    <property type="match status" value="1"/>
</dbReference>
<name>A0A0A3XE33_BRAJP</name>
<evidence type="ECO:0000256" key="3">
    <source>
        <dbReference type="ARBA" id="ARBA00022741"/>
    </source>
</evidence>
<evidence type="ECO:0000256" key="2">
    <source>
        <dbReference type="ARBA" id="ARBA00022598"/>
    </source>
</evidence>
<evidence type="ECO:0000256" key="4">
    <source>
        <dbReference type="ARBA" id="ARBA00022840"/>
    </source>
</evidence>
<keyword evidence="3 6" id="KW-0547">Nucleotide-binding</keyword>
<comment type="catalytic activity">
    <reaction evidence="7">
        <text>deamido-NAD(+) + NH4(+) + ATP = AMP + diphosphate + NAD(+) + H(+)</text>
        <dbReference type="Rhea" id="RHEA:21188"/>
        <dbReference type="ChEBI" id="CHEBI:15378"/>
        <dbReference type="ChEBI" id="CHEBI:28938"/>
        <dbReference type="ChEBI" id="CHEBI:30616"/>
        <dbReference type="ChEBI" id="CHEBI:33019"/>
        <dbReference type="ChEBI" id="CHEBI:57540"/>
        <dbReference type="ChEBI" id="CHEBI:58437"/>
        <dbReference type="ChEBI" id="CHEBI:456215"/>
        <dbReference type="EC" id="6.3.1.5"/>
    </reaction>
</comment>
<proteinExistence type="inferred from homology"/>
<protein>
    <recommendedName>
        <fullName evidence="7">NH(3)-dependent NAD(+) synthetase</fullName>
        <ecNumber evidence="7">6.3.1.5</ecNumber>
    </recommendedName>
</protein>
<evidence type="ECO:0000259" key="8">
    <source>
        <dbReference type="Pfam" id="PF02540"/>
    </source>
</evidence>
<reference evidence="9 10" key="1">
    <citation type="submission" date="2014-09" db="EMBL/GenBank/DDBJ databases">
        <title>Draft genome of Bradyrhizobium japonicum Is-34.</title>
        <authorList>
            <person name="Tsurumaru H."/>
            <person name="Yamakawa T."/>
            <person name="Hashimoto S."/>
            <person name="Okizaki K."/>
            <person name="Kanesaki Y."/>
            <person name="Yoshikawa H."/>
            <person name="Yajima S."/>
        </authorList>
    </citation>
    <scope>NUCLEOTIDE SEQUENCE [LARGE SCALE GENOMIC DNA]</scope>
    <source>
        <strain evidence="9 10">Is-34</strain>
    </source>
</reference>
<dbReference type="GO" id="GO:0005524">
    <property type="term" value="F:ATP binding"/>
    <property type="evidence" value="ECO:0007669"/>
    <property type="project" value="UniProtKB-KW"/>
</dbReference>
<dbReference type="EMBL" id="JRPN01000247">
    <property type="protein sequence ID" value="KGT72687.1"/>
    <property type="molecule type" value="Genomic_DNA"/>
</dbReference>
<dbReference type="NCBIfam" id="TIGR00552">
    <property type="entry name" value="nadE"/>
    <property type="match status" value="1"/>
</dbReference>
<dbReference type="SUPFAM" id="SSF52402">
    <property type="entry name" value="Adenine nucleotide alpha hydrolases-like"/>
    <property type="match status" value="1"/>
</dbReference>
<comment type="pathway">
    <text evidence="1">Cofactor biosynthesis; NAD(+) biosynthesis.</text>
</comment>
<evidence type="ECO:0000313" key="10">
    <source>
        <dbReference type="Proteomes" id="UP000030377"/>
    </source>
</evidence>
<dbReference type="UniPathway" id="UPA00253">
    <property type="reaction ID" value="UER00333"/>
</dbReference>
<dbReference type="GO" id="GO:0009435">
    <property type="term" value="P:NAD+ biosynthetic process"/>
    <property type="evidence" value="ECO:0007669"/>
    <property type="project" value="UniProtKB-UniPathway"/>
</dbReference>
<dbReference type="InterPro" id="IPR003694">
    <property type="entry name" value="NAD_synthase"/>
</dbReference>
<dbReference type="GO" id="GO:0004359">
    <property type="term" value="F:glutaminase activity"/>
    <property type="evidence" value="ECO:0007669"/>
    <property type="project" value="InterPro"/>
</dbReference>
<dbReference type="Proteomes" id="UP000030377">
    <property type="component" value="Unassembled WGS sequence"/>
</dbReference>
<keyword evidence="2 6" id="KW-0436">Ligase</keyword>
<dbReference type="GO" id="GO:0008795">
    <property type="term" value="F:NAD+ synthase activity"/>
    <property type="evidence" value="ECO:0007669"/>
    <property type="project" value="UniProtKB-EC"/>
</dbReference>
<feature type="domain" description="NAD/GMP synthase" evidence="8">
    <location>
        <begin position="1"/>
        <end position="198"/>
    </location>
</feature>
<comment type="similarity">
    <text evidence="6">Belongs to the NAD synthetase family.</text>
</comment>
<dbReference type="AlphaFoldDB" id="A0A0A3XE33"/>
<evidence type="ECO:0000256" key="7">
    <source>
        <dbReference type="RuleBase" id="RU003812"/>
    </source>
</evidence>
<dbReference type="InterPro" id="IPR014729">
    <property type="entry name" value="Rossmann-like_a/b/a_fold"/>
</dbReference>
<evidence type="ECO:0000256" key="1">
    <source>
        <dbReference type="ARBA" id="ARBA00004790"/>
    </source>
</evidence>